<sequence length="153" mass="16988">MSTSPTTVNVVEDVVICGNVIRMRVDGLTPDWSTYLVDVPAVSEGPLKLIIQFKDNTNDGPVKRPGSPVDPDKMIAVGDSLNDEEFVPHQAKRVKVLVKTRDMSPKNYDNNTCRLIYGFKILPASPFWPPPFASFNIVDEKENIPPSETVDTM</sequence>
<dbReference type="OrthoDB" id="10289125at2759"/>
<dbReference type="Proteomes" id="UP000053647">
    <property type="component" value="Unassembled WGS sequence"/>
</dbReference>
<evidence type="ECO:0000313" key="2">
    <source>
        <dbReference type="Proteomes" id="UP000053647"/>
    </source>
</evidence>
<name>A0A0C9SSR7_PAXIN</name>
<protein>
    <submittedName>
        <fullName evidence="1">Uncharacterized protein</fullName>
    </submittedName>
</protein>
<dbReference type="EMBL" id="KN819379">
    <property type="protein sequence ID" value="KIJ11464.1"/>
    <property type="molecule type" value="Genomic_DNA"/>
</dbReference>
<evidence type="ECO:0000313" key="1">
    <source>
        <dbReference type="EMBL" id="KIJ11464.1"/>
    </source>
</evidence>
<organism evidence="1 2">
    <name type="scientific">Paxillus involutus ATCC 200175</name>
    <dbReference type="NCBI Taxonomy" id="664439"/>
    <lineage>
        <taxon>Eukaryota</taxon>
        <taxon>Fungi</taxon>
        <taxon>Dikarya</taxon>
        <taxon>Basidiomycota</taxon>
        <taxon>Agaricomycotina</taxon>
        <taxon>Agaricomycetes</taxon>
        <taxon>Agaricomycetidae</taxon>
        <taxon>Boletales</taxon>
        <taxon>Paxilineae</taxon>
        <taxon>Paxillaceae</taxon>
        <taxon>Paxillus</taxon>
    </lineage>
</organism>
<gene>
    <name evidence="1" type="ORF">PAXINDRAFT_15676</name>
</gene>
<dbReference type="AlphaFoldDB" id="A0A0C9SSR7"/>
<keyword evidence="2" id="KW-1185">Reference proteome</keyword>
<proteinExistence type="predicted"/>
<reference evidence="1 2" key="1">
    <citation type="submission" date="2014-06" db="EMBL/GenBank/DDBJ databases">
        <authorList>
            <consortium name="DOE Joint Genome Institute"/>
            <person name="Kuo A."/>
            <person name="Kohler A."/>
            <person name="Nagy L.G."/>
            <person name="Floudas D."/>
            <person name="Copeland A."/>
            <person name="Barry K.W."/>
            <person name="Cichocki N."/>
            <person name="Veneault-Fourrey C."/>
            <person name="LaButti K."/>
            <person name="Lindquist E.A."/>
            <person name="Lipzen A."/>
            <person name="Lundell T."/>
            <person name="Morin E."/>
            <person name="Murat C."/>
            <person name="Sun H."/>
            <person name="Tunlid A."/>
            <person name="Henrissat B."/>
            <person name="Grigoriev I.V."/>
            <person name="Hibbett D.S."/>
            <person name="Martin F."/>
            <person name="Nordberg H.P."/>
            <person name="Cantor M.N."/>
            <person name="Hua S.X."/>
        </authorList>
    </citation>
    <scope>NUCLEOTIDE SEQUENCE [LARGE SCALE GENOMIC DNA]</scope>
    <source>
        <strain evidence="1 2">ATCC 200175</strain>
    </source>
</reference>
<reference evidence="2" key="2">
    <citation type="submission" date="2015-01" db="EMBL/GenBank/DDBJ databases">
        <title>Evolutionary Origins and Diversification of the Mycorrhizal Mutualists.</title>
        <authorList>
            <consortium name="DOE Joint Genome Institute"/>
            <consortium name="Mycorrhizal Genomics Consortium"/>
            <person name="Kohler A."/>
            <person name="Kuo A."/>
            <person name="Nagy L.G."/>
            <person name="Floudas D."/>
            <person name="Copeland A."/>
            <person name="Barry K.W."/>
            <person name="Cichocki N."/>
            <person name="Veneault-Fourrey C."/>
            <person name="LaButti K."/>
            <person name="Lindquist E.A."/>
            <person name="Lipzen A."/>
            <person name="Lundell T."/>
            <person name="Morin E."/>
            <person name="Murat C."/>
            <person name="Riley R."/>
            <person name="Ohm R."/>
            <person name="Sun H."/>
            <person name="Tunlid A."/>
            <person name="Henrissat B."/>
            <person name="Grigoriev I.V."/>
            <person name="Hibbett D.S."/>
            <person name="Martin F."/>
        </authorList>
    </citation>
    <scope>NUCLEOTIDE SEQUENCE [LARGE SCALE GENOMIC DNA]</scope>
    <source>
        <strain evidence="2">ATCC 200175</strain>
    </source>
</reference>
<dbReference type="HOGENOM" id="CLU_1713879_0_0_1"/>
<accession>A0A0C9SSR7</accession>